<dbReference type="FunFam" id="3.10.20.370:FF:000001">
    <property type="entry name" value="Retrovirus-related Pol polyprotein from transposon 17.6-like protein"/>
    <property type="match status" value="1"/>
</dbReference>
<keyword evidence="5" id="KW-0511">Multifunctional enzyme</keyword>
<protein>
    <recommendedName>
        <fullName evidence="6">Reverse transcriptase/retrotransposon-derived protein RNase H-like domain-containing protein</fullName>
    </recommendedName>
</protein>
<name>A0ABD0YSD4_9HEMI</name>
<evidence type="ECO:0000256" key="5">
    <source>
        <dbReference type="ARBA" id="ARBA00023268"/>
    </source>
</evidence>
<dbReference type="GO" id="GO:0004519">
    <property type="term" value="F:endonuclease activity"/>
    <property type="evidence" value="ECO:0007669"/>
    <property type="project" value="UniProtKB-KW"/>
</dbReference>
<evidence type="ECO:0000256" key="3">
    <source>
        <dbReference type="ARBA" id="ARBA00022759"/>
    </source>
</evidence>
<evidence type="ECO:0000313" key="8">
    <source>
        <dbReference type="Proteomes" id="UP001558652"/>
    </source>
</evidence>
<proteinExistence type="predicted"/>
<organism evidence="7 8">
    <name type="scientific">Ranatra chinensis</name>
    <dbReference type="NCBI Taxonomy" id="642074"/>
    <lineage>
        <taxon>Eukaryota</taxon>
        <taxon>Metazoa</taxon>
        <taxon>Ecdysozoa</taxon>
        <taxon>Arthropoda</taxon>
        <taxon>Hexapoda</taxon>
        <taxon>Insecta</taxon>
        <taxon>Pterygota</taxon>
        <taxon>Neoptera</taxon>
        <taxon>Paraneoptera</taxon>
        <taxon>Hemiptera</taxon>
        <taxon>Heteroptera</taxon>
        <taxon>Panheteroptera</taxon>
        <taxon>Nepomorpha</taxon>
        <taxon>Nepidae</taxon>
        <taxon>Ranatrinae</taxon>
        <taxon>Ranatra</taxon>
    </lineage>
</organism>
<comment type="caution">
    <text evidence="7">The sequence shown here is derived from an EMBL/GenBank/DDBJ whole genome shotgun (WGS) entry which is preliminary data.</text>
</comment>
<evidence type="ECO:0000256" key="1">
    <source>
        <dbReference type="ARBA" id="ARBA00022695"/>
    </source>
</evidence>
<gene>
    <name evidence="7" type="ORF">AAG570_013953</name>
</gene>
<dbReference type="InterPro" id="IPR041577">
    <property type="entry name" value="RT_RNaseH_2"/>
</dbReference>
<dbReference type="InterPro" id="IPR043128">
    <property type="entry name" value="Rev_trsase/Diguanyl_cyclase"/>
</dbReference>
<sequence length="339" mass="38491">MASKRRYMFHKDKTQETTKNVDYTEHEVHLREVIRRLADQGLTLNLQKCLFGVHEVDFLGHRISSSGISPRPTKVEEITSYPRPETVNGLRNFLTRLLQEITSPHLRSRTNTKLQEEQPPIIWNAAAFDKQALADAVVLGHPKPDAEVVLDTDASNTGVDAFLQQHDQGTWIPPGFFSKILNEAGRKYSTYDRELLAMYMAVKHFQPLVEGRHFTVRTDHKLTHAFNQKSNGAEPRRIRQLNYISQFTTKISHISGSDNVVAETLSRMEEIPLSEDPDTLAQEQQADPLRVNPKLQLKSLTVPGANCSLIFETSTAIARPCIQKSRVATFHRNHDTSHP</sequence>
<accession>A0ABD0YSD4</accession>
<dbReference type="Pfam" id="PF17919">
    <property type="entry name" value="RT_RNaseH_2"/>
    <property type="match status" value="1"/>
</dbReference>
<keyword evidence="3" id="KW-0378">Hydrolase</keyword>
<keyword evidence="1" id="KW-0548">Nucleotidyltransferase</keyword>
<reference evidence="7 8" key="1">
    <citation type="submission" date="2024-07" db="EMBL/GenBank/DDBJ databases">
        <title>Chromosome-level genome assembly of the water stick insect Ranatra chinensis (Heteroptera: Nepidae).</title>
        <authorList>
            <person name="Liu X."/>
        </authorList>
    </citation>
    <scope>NUCLEOTIDE SEQUENCE [LARGE SCALE GENOMIC DNA]</scope>
    <source>
        <strain evidence="7">Cailab_2021Rc</strain>
        <tissue evidence="7">Muscle</tissue>
    </source>
</reference>
<dbReference type="SUPFAM" id="SSF56672">
    <property type="entry name" value="DNA/RNA polymerases"/>
    <property type="match status" value="1"/>
</dbReference>
<evidence type="ECO:0000259" key="6">
    <source>
        <dbReference type="Pfam" id="PF17919"/>
    </source>
</evidence>
<dbReference type="PANTHER" id="PTHR37984">
    <property type="entry name" value="PROTEIN CBG26694"/>
    <property type="match status" value="1"/>
</dbReference>
<feature type="domain" description="Reverse transcriptase/retrotransposon-derived protein RNase H-like" evidence="6">
    <location>
        <begin position="130"/>
        <end position="216"/>
    </location>
</feature>
<dbReference type="CDD" id="cd09274">
    <property type="entry name" value="RNase_HI_RT_Ty3"/>
    <property type="match status" value="1"/>
</dbReference>
<evidence type="ECO:0000256" key="4">
    <source>
        <dbReference type="ARBA" id="ARBA00022918"/>
    </source>
</evidence>
<dbReference type="Proteomes" id="UP001558652">
    <property type="component" value="Unassembled WGS sequence"/>
</dbReference>
<dbReference type="InterPro" id="IPR050951">
    <property type="entry name" value="Retrovirus_Pol_polyprotein"/>
</dbReference>
<evidence type="ECO:0000256" key="2">
    <source>
        <dbReference type="ARBA" id="ARBA00022722"/>
    </source>
</evidence>
<keyword evidence="2" id="KW-0540">Nuclease</keyword>
<dbReference type="GO" id="GO:0003964">
    <property type="term" value="F:RNA-directed DNA polymerase activity"/>
    <property type="evidence" value="ECO:0007669"/>
    <property type="project" value="UniProtKB-KW"/>
</dbReference>
<keyword evidence="3" id="KW-0255">Endonuclease</keyword>
<dbReference type="InterPro" id="IPR043502">
    <property type="entry name" value="DNA/RNA_pol_sf"/>
</dbReference>
<dbReference type="AlphaFoldDB" id="A0ABD0YSD4"/>
<dbReference type="Gene3D" id="3.10.20.370">
    <property type="match status" value="1"/>
</dbReference>
<dbReference type="EMBL" id="JBFDAA010000009">
    <property type="protein sequence ID" value="KAL1129427.1"/>
    <property type="molecule type" value="Genomic_DNA"/>
</dbReference>
<evidence type="ECO:0000313" key="7">
    <source>
        <dbReference type="EMBL" id="KAL1129427.1"/>
    </source>
</evidence>
<keyword evidence="1" id="KW-0808">Transferase</keyword>
<dbReference type="PANTHER" id="PTHR37984:SF5">
    <property type="entry name" value="PROTEIN NYNRIN-LIKE"/>
    <property type="match status" value="1"/>
</dbReference>
<keyword evidence="8" id="KW-1185">Reference proteome</keyword>
<keyword evidence="4" id="KW-0695">RNA-directed DNA polymerase</keyword>
<dbReference type="Gene3D" id="3.30.70.270">
    <property type="match status" value="1"/>
</dbReference>